<reference evidence="2" key="1">
    <citation type="journal article" date="2021" name="Open Biol.">
        <title>Shared evolutionary footprints suggest mitochondrial oxidative damage underlies multiple complex I losses in fungi.</title>
        <authorList>
            <person name="Schikora-Tamarit M.A."/>
            <person name="Marcet-Houben M."/>
            <person name="Nosek J."/>
            <person name="Gabaldon T."/>
        </authorList>
    </citation>
    <scope>NUCLEOTIDE SEQUENCE</scope>
    <source>
        <strain evidence="2">NCAIM Y.01608</strain>
    </source>
</reference>
<evidence type="ECO:0000313" key="2">
    <source>
        <dbReference type="EMBL" id="KAH3663260.1"/>
    </source>
</evidence>
<gene>
    <name evidence="2" type="ORF">OGATHE_004836</name>
</gene>
<feature type="compositionally biased region" description="Polar residues" evidence="1">
    <location>
        <begin position="7"/>
        <end position="18"/>
    </location>
</feature>
<name>A0A9P8T2S8_9ASCO</name>
<evidence type="ECO:0000256" key="1">
    <source>
        <dbReference type="SAM" id="MobiDB-lite"/>
    </source>
</evidence>
<keyword evidence="3" id="KW-1185">Reference proteome</keyword>
<evidence type="ECO:0000313" key="3">
    <source>
        <dbReference type="Proteomes" id="UP000788993"/>
    </source>
</evidence>
<comment type="caution">
    <text evidence="2">The sequence shown here is derived from an EMBL/GenBank/DDBJ whole genome shotgun (WGS) entry which is preliminary data.</text>
</comment>
<dbReference type="AlphaFoldDB" id="A0A9P8T2S8"/>
<organism evidence="2 3">
    <name type="scientific">Ogataea polymorpha</name>
    <dbReference type="NCBI Taxonomy" id="460523"/>
    <lineage>
        <taxon>Eukaryota</taxon>
        <taxon>Fungi</taxon>
        <taxon>Dikarya</taxon>
        <taxon>Ascomycota</taxon>
        <taxon>Saccharomycotina</taxon>
        <taxon>Pichiomycetes</taxon>
        <taxon>Pichiales</taxon>
        <taxon>Pichiaceae</taxon>
        <taxon>Ogataea</taxon>
    </lineage>
</organism>
<feature type="region of interest" description="Disordered" evidence="1">
    <location>
        <begin position="1"/>
        <end position="22"/>
    </location>
</feature>
<sequence>MPRKTSDASSFDSHSTFLNPYENPMSATVNLTSAAVSGNDRFLPFQVKTSSESGLMEPNSRPIRELLSISIWTGLKGRLALSLTR</sequence>
<accession>A0A9P8T2S8</accession>
<dbReference type="Proteomes" id="UP000788993">
    <property type="component" value="Unassembled WGS sequence"/>
</dbReference>
<protein>
    <submittedName>
        <fullName evidence="2">Uncharacterized protein</fullName>
    </submittedName>
</protein>
<dbReference type="EMBL" id="JAEUBD010001266">
    <property type="protein sequence ID" value="KAH3663260.1"/>
    <property type="molecule type" value="Genomic_DNA"/>
</dbReference>
<proteinExistence type="predicted"/>
<reference evidence="2" key="2">
    <citation type="submission" date="2021-01" db="EMBL/GenBank/DDBJ databases">
        <authorList>
            <person name="Schikora-Tamarit M.A."/>
        </authorList>
    </citation>
    <scope>NUCLEOTIDE SEQUENCE</scope>
    <source>
        <strain evidence="2">NCAIM Y.01608</strain>
    </source>
</reference>